<evidence type="ECO:0000313" key="2">
    <source>
        <dbReference type="Proteomes" id="UP001295462"/>
    </source>
</evidence>
<name>A0AAU9QSL8_9VIBR</name>
<gene>
    <name evidence="1" type="ORF">THF1A12_450034</name>
</gene>
<protein>
    <submittedName>
        <fullName evidence="1">Uncharacterized protein</fullName>
    </submittedName>
</protein>
<sequence>MHSSEIIESVKHFFQFIFSELFTSPTLLKPYRVCRVGGCAL</sequence>
<proteinExistence type="predicted"/>
<comment type="caution">
    <text evidence="1">The sequence shown here is derived from an EMBL/GenBank/DDBJ whole genome shotgun (WGS) entry which is preliminary data.</text>
</comment>
<evidence type="ECO:0000313" key="1">
    <source>
        <dbReference type="EMBL" id="CAH1601009.1"/>
    </source>
</evidence>
<dbReference type="AlphaFoldDB" id="A0AAU9QSL8"/>
<accession>A0AAU9QSL8</accession>
<organism evidence="1 2">
    <name type="scientific">Vibrio jasicida</name>
    <dbReference type="NCBI Taxonomy" id="766224"/>
    <lineage>
        <taxon>Bacteria</taxon>
        <taxon>Pseudomonadati</taxon>
        <taxon>Pseudomonadota</taxon>
        <taxon>Gammaproteobacteria</taxon>
        <taxon>Vibrionales</taxon>
        <taxon>Vibrionaceae</taxon>
        <taxon>Vibrio</taxon>
    </lineage>
</organism>
<dbReference type="EMBL" id="CAKMUD010000100">
    <property type="protein sequence ID" value="CAH1601009.1"/>
    <property type="molecule type" value="Genomic_DNA"/>
</dbReference>
<dbReference type="Proteomes" id="UP001295462">
    <property type="component" value="Unassembled WGS sequence"/>
</dbReference>
<reference evidence="1" key="1">
    <citation type="submission" date="2022-01" db="EMBL/GenBank/DDBJ databases">
        <authorList>
            <person name="Lagorce A."/>
        </authorList>
    </citation>
    <scope>NUCLEOTIDE SEQUENCE</scope>
    <source>
        <strain evidence="1">Th15_F1_A12</strain>
    </source>
</reference>